<evidence type="ECO:0000313" key="2">
    <source>
        <dbReference type="EMBL" id="ETV87695.1"/>
    </source>
</evidence>
<dbReference type="AlphaFoldDB" id="W4H6P6"/>
<accession>W4H6P6</accession>
<proteinExistence type="predicted"/>
<feature type="transmembrane region" description="Helical" evidence="1">
    <location>
        <begin position="34"/>
        <end position="52"/>
    </location>
</feature>
<gene>
    <name evidence="2" type="ORF">H257_01178</name>
</gene>
<dbReference type="EMBL" id="KI913115">
    <property type="protein sequence ID" value="ETV87695.1"/>
    <property type="molecule type" value="Genomic_DNA"/>
</dbReference>
<sequence length="116" mass="12395">MAFDFAAFLALVGLGFLVLFAFLGFFAFCAFFTFFRVFVFFVVVGGAVVSCMTEDSVNPRPATMSAATLSFARVVSSGSSVVCSSVPSRRARPPVKAHKAATMMATRVNFILAPKS</sequence>
<dbReference type="RefSeq" id="XP_009822558.1">
    <property type="nucleotide sequence ID" value="XM_009824256.1"/>
</dbReference>
<organism evidence="2">
    <name type="scientific">Aphanomyces astaci</name>
    <name type="common">Crayfish plague agent</name>
    <dbReference type="NCBI Taxonomy" id="112090"/>
    <lineage>
        <taxon>Eukaryota</taxon>
        <taxon>Sar</taxon>
        <taxon>Stramenopiles</taxon>
        <taxon>Oomycota</taxon>
        <taxon>Saprolegniomycetes</taxon>
        <taxon>Saprolegniales</taxon>
        <taxon>Verrucalvaceae</taxon>
        <taxon>Aphanomyces</taxon>
    </lineage>
</organism>
<dbReference type="GeneID" id="20803174"/>
<protein>
    <submittedName>
        <fullName evidence="2">Uncharacterized protein</fullName>
    </submittedName>
</protein>
<keyword evidence="1" id="KW-1133">Transmembrane helix</keyword>
<reference evidence="2" key="1">
    <citation type="submission" date="2013-12" db="EMBL/GenBank/DDBJ databases">
        <title>The Genome Sequence of Aphanomyces astaci APO3.</title>
        <authorList>
            <consortium name="The Broad Institute Genomics Platform"/>
            <person name="Russ C."/>
            <person name="Tyler B."/>
            <person name="van West P."/>
            <person name="Dieguez-Uribeondo J."/>
            <person name="Young S.K."/>
            <person name="Zeng Q."/>
            <person name="Gargeya S."/>
            <person name="Fitzgerald M."/>
            <person name="Abouelleil A."/>
            <person name="Alvarado L."/>
            <person name="Chapman S.B."/>
            <person name="Gainer-Dewar J."/>
            <person name="Goldberg J."/>
            <person name="Griggs A."/>
            <person name="Gujja S."/>
            <person name="Hansen M."/>
            <person name="Howarth C."/>
            <person name="Imamovic A."/>
            <person name="Ireland A."/>
            <person name="Larimer J."/>
            <person name="McCowan C."/>
            <person name="Murphy C."/>
            <person name="Pearson M."/>
            <person name="Poon T.W."/>
            <person name="Priest M."/>
            <person name="Roberts A."/>
            <person name="Saif S."/>
            <person name="Shea T."/>
            <person name="Sykes S."/>
            <person name="Wortman J."/>
            <person name="Nusbaum C."/>
            <person name="Birren B."/>
        </authorList>
    </citation>
    <scope>NUCLEOTIDE SEQUENCE [LARGE SCALE GENOMIC DNA]</scope>
    <source>
        <strain evidence="2">APO3</strain>
    </source>
</reference>
<dbReference type="VEuPathDB" id="FungiDB:H257_01178"/>
<keyword evidence="1" id="KW-0472">Membrane</keyword>
<keyword evidence="1" id="KW-0812">Transmembrane</keyword>
<name>W4H6P6_APHAT</name>
<evidence type="ECO:0000256" key="1">
    <source>
        <dbReference type="SAM" id="Phobius"/>
    </source>
</evidence>
<feature type="transmembrane region" description="Helical" evidence="1">
    <location>
        <begin position="7"/>
        <end position="28"/>
    </location>
</feature>